<evidence type="ECO:0000256" key="7">
    <source>
        <dbReference type="PIRSR" id="PIRSR601019-2"/>
    </source>
</evidence>
<dbReference type="AlphaFoldDB" id="A0A2P2IBY8"/>
<dbReference type="PANTHER" id="PTHR10218">
    <property type="entry name" value="GTP-BINDING PROTEIN ALPHA SUBUNIT"/>
    <property type="match status" value="1"/>
</dbReference>
<dbReference type="GO" id="GO:0003924">
    <property type="term" value="F:GTPase activity"/>
    <property type="evidence" value="ECO:0007669"/>
    <property type="project" value="InterPro"/>
</dbReference>
<reference evidence="8" key="2">
    <citation type="journal article" date="2018" name="Biosci. Biotechnol. Biochem.">
        <title>Polysaccharide hydrolase of the hadal zone amphipods Hirondellea gigas.</title>
        <authorList>
            <person name="Kobayashi H."/>
            <person name="Nagahama T."/>
            <person name="Arai W."/>
            <person name="Sasagawa Y."/>
            <person name="Umeda M."/>
            <person name="Hayashi T."/>
            <person name="Nikaido I."/>
            <person name="Watanabe H."/>
            <person name="Oguri K."/>
            <person name="Kitazato H."/>
            <person name="Fujioka K."/>
            <person name="Kido Y."/>
            <person name="Takami H."/>
        </authorList>
    </citation>
    <scope>NUCLEOTIDE SEQUENCE</scope>
    <source>
        <tissue evidence="8">Whole body</tissue>
    </source>
</reference>
<keyword evidence="1 7" id="KW-0479">Metal-binding</keyword>
<dbReference type="GO" id="GO:0031683">
    <property type="term" value="F:G-protein beta/gamma-subunit complex binding"/>
    <property type="evidence" value="ECO:0007669"/>
    <property type="project" value="InterPro"/>
</dbReference>
<dbReference type="GO" id="GO:0005834">
    <property type="term" value="C:heterotrimeric G-protein complex"/>
    <property type="evidence" value="ECO:0007669"/>
    <property type="project" value="TreeGrafter"/>
</dbReference>
<feature type="binding site" evidence="7">
    <location>
        <position position="206"/>
    </location>
    <ligand>
        <name>Mg(2+)</name>
        <dbReference type="ChEBI" id="CHEBI:18420"/>
    </ligand>
</feature>
<reference evidence="9" key="1">
    <citation type="submission" date="2017-11" db="EMBL/GenBank/DDBJ databases">
        <title>The sensing device of the deep-sea amphipod.</title>
        <authorList>
            <person name="Kobayashi H."/>
            <person name="Nagahama T."/>
            <person name="Arai W."/>
            <person name="Sasagawa Y."/>
            <person name="Umeda M."/>
            <person name="Hayashi T."/>
            <person name="Nikaido I."/>
            <person name="Watanabe H."/>
            <person name="Oguri K."/>
            <person name="Kitazato H."/>
            <person name="Fujioka K."/>
            <person name="Kido Y."/>
            <person name="Takami H."/>
        </authorList>
    </citation>
    <scope>NUCLEOTIDE SEQUENCE</scope>
    <source>
        <tissue evidence="9">Whole body</tissue>
    </source>
</reference>
<dbReference type="GO" id="GO:0031752">
    <property type="term" value="F:D5 dopamine receptor binding"/>
    <property type="evidence" value="ECO:0007669"/>
    <property type="project" value="TreeGrafter"/>
</dbReference>
<dbReference type="GO" id="GO:0031526">
    <property type="term" value="C:brush border membrane"/>
    <property type="evidence" value="ECO:0007669"/>
    <property type="project" value="TreeGrafter"/>
</dbReference>
<feature type="binding site" evidence="7">
    <location>
        <position position="70"/>
    </location>
    <ligand>
        <name>Mg(2+)</name>
        <dbReference type="ChEBI" id="CHEBI:18420"/>
    </ligand>
</feature>
<dbReference type="Gene3D" id="3.40.50.300">
    <property type="entry name" value="P-loop containing nucleotide triphosphate hydrolases"/>
    <property type="match status" value="1"/>
</dbReference>
<evidence type="ECO:0000313" key="8">
    <source>
        <dbReference type="EMBL" id="LAB71525.1"/>
    </source>
</evidence>
<dbReference type="SMART" id="SM00275">
    <property type="entry name" value="G_alpha"/>
    <property type="match status" value="1"/>
</dbReference>
<dbReference type="FunFam" id="3.40.50.300:FF:000754">
    <property type="entry name" value="Guanine nucleotide-binding protein subunit alpha-13"/>
    <property type="match status" value="1"/>
</dbReference>
<feature type="binding site" evidence="6">
    <location>
        <begin position="175"/>
        <end position="176"/>
    </location>
    <ligand>
        <name>GTP</name>
        <dbReference type="ChEBI" id="CHEBI:37565"/>
    </ligand>
</feature>
<dbReference type="EMBL" id="IACF01005942">
    <property type="protein sequence ID" value="LAB71525.1"/>
    <property type="molecule type" value="mRNA"/>
</dbReference>
<keyword evidence="3 7" id="KW-0460">Magnesium</keyword>
<organism evidence="8">
    <name type="scientific">Hirondellea gigas</name>
    <dbReference type="NCBI Taxonomy" id="1518452"/>
    <lineage>
        <taxon>Eukaryota</taxon>
        <taxon>Metazoa</taxon>
        <taxon>Ecdysozoa</taxon>
        <taxon>Arthropoda</taxon>
        <taxon>Crustacea</taxon>
        <taxon>Multicrustacea</taxon>
        <taxon>Malacostraca</taxon>
        <taxon>Eumalacostraca</taxon>
        <taxon>Peracarida</taxon>
        <taxon>Amphipoda</taxon>
        <taxon>Amphilochidea</taxon>
        <taxon>Lysianassida</taxon>
        <taxon>Lysianassidira</taxon>
        <taxon>Lysianassoidea</taxon>
        <taxon>Lysianassidae</taxon>
        <taxon>Hirondellea</taxon>
    </lineage>
</organism>
<keyword evidence="2 6" id="KW-0547">Nucleotide-binding</keyword>
<evidence type="ECO:0000256" key="5">
    <source>
        <dbReference type="ARBA" id="ARBA00023224"/>
    </source>
</evidence>
<dbReference type="SUPFAM" id="SSF52540">
    <property type="entry name" value="P-loop containing nucleoside triphosphate hydrolases"/>
    <property type="match status" value="1"/>
</dbReference>
<evidence type="ECO:0000313" key="9">
    <source>
        <dbReference type="EMBL" id="LAC25822.1"/>
    </source>
</evidence>
<dbReference type="PROSITE" id="PS51882">
    <property type="entry name" value="G_ALPHA"/>
    <property type="match status" value="1"/>
</dbReference>
<evidence type="ECO:0000256" key="6">
    <source>
        <dbReference type="PIRSR" id="PIRSR601019-1"/>
    </source>
</evidence>
<proteinExistence type="evidence at transcript level"/>
<name>A0A2P2IBY8_9CRUS</name>
<evidence type="ECO:0000256" key="2">
    <source>
        <dbReference type="ARBA" id="ARBA00022741"/>
    </source>
</evidence>
<dbReference type="GO" id="GO:0005737">
    <property type="term" value="C:cytoplasm"/>
    <property type="evidence" value="ECO:0007669"/>
    <property type="project" value="TreeGrafter"/>
</dbReference>
<protein>
    <submittedName>
        <fullName evidence="8">Guanine nucleotide-binding protein subunit alpha homolog</fullName>
    </submittedName>
</protein>
<dbReference type="EMBL" id="IACT01006697">
    <property type="protein sequence ID" value="LAC25822.1"/>
    <property type="molecule type" value="mRNA"/>
</dbReference>
<dbReference type="GO" id="GO:0046872">
    <property type="term" value="F:metal ion binding"/>
    <property type="evidence" value="ECO:0007669"/>
    <property type="project" value="UniProtKB-KW"/>
</dbReference>
<dbReference type="SUPFAM" id="SSF47895">
    <property type="entry name" value="Transducin (alpha subunit), insertion domain"/>
    <property type="match status" value="1"/>
</dbReference>
<feature type="binding site" evidence="6">
    <location>
        <begin position="294"/>
        <end position="297"/>
    </location>
    <ligand>
        <name>GTP</name>
        <dbReference type="ChEBI" id="CHEBI:37565"/>
    </ligand>
</feature>
<keyword evidence="4 6" id="KW-0342">GTP-binding</keyword>
<feature type="binding site" evidence="6">
    <location>
        <begin position="66"/>
        <end position="71"/>
    </location>
    <ligand>
        <name>GTP</name>
        <dbReference type="ChEBI" id="CHEBI:37565"/>
    </ligand>
</feature>
<dbReference type="PRINTS" id="PR00318">
    <property type="entry name" value="GPROTEINA"/>
</dbReference>
<dbReference type="InterPro" id="IPR000469">
    <property type="entry name" value="Gprotein_alpha_12/13"/>
</dbReference>
<evidence type="ECO:0000256" key="4">
    <source>
        <dbReference type="ARBA" id="ARBA00023134"/>
    </source>
</evidence>
<feature type="binding site" evidence="6">
    <location>
        <position position="355"/>
    </location>
    <ligand>
        <name>GTP</name>
        <dbReference type="ChEBI" id="CHEBI:37565"/>
    </ligand>
</feature>
<sequence length="383" mass="44448">MLVCTSEGREPKMTARSLLCSCCLRTIWTPEEIDQHARSLQIDKQISKDRSKYRRQVKLLLLGAGESGKSTFLKQMRIIHGYHFTPEELAEFRLIIYRNVVQGMKVLCDAREKLGLTWSDPDNQQLATQILAVTPSVTVTDTQSFLPHVQPVKQLWKDAAIKTAYSRRAEYQLIDSVAYFFDNLDRISTLDYRASDADVVHARRATKSITEFSMTINNVPFLFVDVGGQRTQRQKWFQCFRSVTSILFLASTSEYDQRLLEDRSMNRLQESLNIFCTIVNNWNFREVSVILFLNKTDLLIQKVRSRQSNIAHYFSDFVGNGHDERQVQQFILNKFVEGRRPDFERQPLFHHFTTAVDTQNISIVFASVKDTILQRNLVTLMLQ</sequence>
<dbReference type="InterPro" id="IPR001019">
    <property type="entry name" value="Gprotein_alpha_su"/>
</dbReference>
<dbReference type="GO" id="GO:0007266">
    <property type="term" value="P:Rho protein signal transduction"/>
    <property type="evidence" value="ECO:0007669"/>
    <property type="project" value="InterPro"/>
</dbReference>
<dbReference type="InterPro" id="IPR011025">
    <property type="entry name" value="GproteinA_insert"/>
</dbReference>
<dbReference type="FunFam" id="3.40.50.300:FF:000692">
    <property type="entry name" value="Guanine nucleotide-binding protein subunit alpha"/>
    <property type="match status" value="1"/>
</dbReference>
<feature type="binding site" evidence="6">
    <location>
        <begin position="225"/>
        <end position="229"/>
    </location>
    <ligand>
        <name>GTP</name>
        <dbReference type="ChEBI" id="CHEBI:37565"/>
    </ligand>
</feature>
<dbReference type="GO" id="GO:0007188">
    <property type="term" value="P:adenylate cyclase-modulating G protein-coupled receptor signaling pathway"/>
    <property type="evidence" value="ECO:0007669"/>
    <property type="project" value="TreeGrafter"/>
</dbReference>
<keyword evidence="5" id="KW-0807">Transducer</keyword>
<dbReference type="Gene3D" id="1.10.400.10">
    <property type="entry name" value="GI Alpha 1, domain 2-like"/>
    <property type="match status" value="1"/>
</dbReference>
<dbReference type="CDD" id="cd00066">
    <property type="entry name" value="G-alpha"/>
    <property type="match status" value="1"/>
</dbReference>
<accession>A0A2P2IBY8</accession>
<dbReference type="InterPro" id="IPR027417">
    <property type="entry name" value="P-loop_NTPase"/>
</dbReference>
<evidence type="ECO:0000256" key="3">
    <source>
        <dbReference type="ARBA" id="ARBA00022842"/>
    </source>
</evidence>
<dbReference type="PANTHER" id="PTHR10218:SF360">
    <property type="entry name" value="GUANINE NUCLEOTIDE-BINDING PROTEIN SUBUNIT ALPHA HOMOLOG"/>
    <property type="match status" value="1"/>
</dbReference>
<evidence type="ECO:0000256" key="1">
    <source>
        <dbReference type="ARBA" id="ARBA00022723"/>
    </source>
</evidence>
<dbReference type="PRINTS" id="PR00440">
    <property type="entry name" value="GPROTEINA12"/>
</dbReference>
<dbReference type="Pfam" id="PF00503">
    <property type="entry name" value="G-alpha"/>
    <property type="match status" value="1"/>
</dbReference>
<dbReference type="GO" id="GO:0005525">
    <property type="term" value="F:GTP binding"/>
    <property type="evidence" value="ECO:0007669"/>
    <property type="project" value="UniProtKB-KW"/>
</dbReference>